<dbReference type="PANTHER" id="PTHR34270:SF3">
    <property type="entry name" value="PROTEIN RALF-LIKE 16-RELATED"/>
    <property type="match status" value="1"/>
</dbReference>
<name>A0A200QHW5_MACCD</name>
<sequence>MEAVNAKEISYGAVGKGDRIYCRGKGPMCGEKPANSYNRGCEKEERCRNNPVGFTEHDLTDQEDSEAASTADPQLKDEILFPEPVEALQQDMNYL</sequence>
<proteinExistence type="inferred from homology"/>
<dbReference type="Proteomes" id="UP000195402">
    <property type="component" value="Unassembled WGS sequence"/>
</dbReference>
<dbReference type="Pfam" id="PF05498">
    <property type="entry name" value="RALF"/>
    <property type="match status" value="1"/>
</dbReference>
<evidence type="ECO:0000256" key="2">
    <source>
        <dbReference type="ARBA" id="ARBA00022702"/>
    </source>
</evidence>
<keyword evidence="8" id="KW-1185">Reference proteome</keyword>
<evidence type="ECO:0000313" key="7">
    <source>
        <dbReference type="EMBL" id="OVA10054.1"/>
    </source>
</evidence>
<accession>A0A200QHW5</accession>
<organism evidence="7 8">
    <name type="scientific">Macleaya cordata</name>
    <name type="common">Five-seeded plume-poppy</name>
    <name type="synonym">Bocconia cordata</name>
    <dbReference type="NCBI Taxonomy" id="56857"/>
    <lineage>
        <taxon>Eukaryota</taxon>
        <taxon>Viridiplantae</taxon>
        <taxon>Streptophyta</taxon>
        <taxon>Embryophyta</taxon>
        <taxon>Tracheophyta</taxon>
        <taxon>Spermatophyta</taxon>
        <taxon>Magnoliopsida</taxon>
        <taxon>Ranunculales</taxon>
        <taxon>Papaveraceae</taxon>
        <taxon>Papaveroideae</taxon>
        <taxon>Macleaya</taxon>
    </lineage>
</organism>
<evidence type="ECO:0000256" key="3">
    <source>
        <dbReference type="ARBA" id="ARBA00022729"/>
    </source>
</evidence>
<gene>
    <name evidence="7" type="ORF">BVC80_1755g2</name>
</gene>
<comment type="function">
    <text evidence="5">Cell signaling peptide that may regulate plant stress, growth, and development. Mediates a rapid alkalinization of extracellular space by mediating a transient increase in the cytoplasmic Ca(2+) concentration leading to a calcium-dependent signaling events through a cell surface receptor and a concomitant activation of some intracellular mitogen-activated protein kinases.</text>
</comment>
<evidence type="ECO:0000256" key="5">
    <source>
        <dbReference type="ARBA" id="ARBA00037228"/>
    </source>
</evidence>
<dbReference type="EMBL" id="MVGT01002040">
    <property type="protein sequence ID" value="OVA10054.1"/>
    <property type="molecule type" value="Genomic_DNA"/>
</dbReference>
<dbReference type="InterPro" id="IPR008801">
    <property type="entry name" value="RALF"/>
</dbReference>
<dbReference type="OrthoDB" id="930488at2759"/>
<reference evidence="7 8" key="1">
    <citation type="journal article" date="2017" name="Mol. Plant">
        <title>The Genome of Medicinal Plant Macleaya cordata Provides New Insights into Benzylisoquinoline Alkaloids Metabolism.</title>
        <authorList>
            <person name="Liu X."/>
            <person name="Liu Y."/>
            <person name="Huang P."/>
            <person name="Ma Y."/>
            <person name="Qing Z."/>
            <person name="Tang Q."/>
            <person name="Cao H."/>
            <person name="Cheng P."/>
            <person name="Zheng Y."/>
            <person name="Yuan Z."/>
            <person name="Zhou Y."/>
            <person name="Liu J."/>
            <person name="Tang Z."/>
            <person name="Zhuo Y."/>
            <person name="Zhang Y."/>
            <person name="Yu L."/>
            <person name="Huang J."/>
            <person name="Yang P."/>
            <person name="Peng Q."/>
            <person name="Zhang J."/>
            <person name="Jiang W."/>
            <person name="Zhang Z."/>
            <person name="Lin K."/>
            <person name="Ro D.K."/>
            <person name="Chen X."/>
            <person name="Xiong X."/>
            <person name="Shang Y."/>
            <person name="Huang S."/>
            <person name="Zeng J."/>
        </authorList>
    </citation>
    <scope>NUCLEOTIDE SEQUENCE [LARGE SCALE GENOMIC DNA]</scope>
    <source>
        <strain evidence="8">cv. BLH2017</strain>
        <tissue evidence="7">Root</tissue>
    </source>
</reference>
<keyword evidence="4" id="KW-1015">Disulfide bond</keyword>
<feature type="region of interest" description="Disordered" evidence="6">
    <location>
        <begin position="50"/>
        <end position="95"/>
    </location>
</feature>
<dbReference type="AlphaFoldDB" id="A0A200QHW5"/>
<dbReference type="InParanoid" id="A0A200QHW5"/>
<dbReference type="PANTHER" id="PTHR34270">
    <property type="entry name" value="PROTEIN RALF-LIKE 15-RELATED"/>
    <property type="match status" value="1"/>
</dbReference>
<keyword evidence="3" id="KW-0732">Signal</keyword>
<evidence type="ECO:0000313" key="8">
    <source>
        <dbReference type="Proteomes" id="UP000195402"/>
    </source>
</evidence>
<evidence type="ECO:0000256" key="6">
    <source>
        <dbReference type="SAM" id="MobiDB-lite"/>
    </source>
</evidence>
<evidence type="ECO:0000256" key="1">
    <source>
        <dbReference type="ARBA" id="ARBA00009178"/>
    </source>
</evidence>
<evidence type="ECO:0000256" key="4">
    <source>
        <dbReference type="ARBA" id="ARBA00023157"/>
    </source>
</evidence>
<keyword evidence="2" id="KW-0372">Hormone</keyword>
<comment type="similarity">
    <text evidence="1">Belongs to the plant rapid alkalinization factor (RALF) family.</text>
</comment>
<protein>
    <submittedName>
        <fullName evidence="7">Rapid ALkalinization Factor</fullName>
    </submittedName>
</protein>
<comment type="caution">
    <text evidence="7">The sequence shown here is derived from an EMBL/GenBank/DDBJ whole genome shotgun (WGS) entry which is preliminary data.</text>
</comment>
<dbReference type="GO" id="GO:0005179">
    <property type="term" value="F:hormone activity"/>
    <property type="evidence" value="ECO:0007669"/>
    <property type="project" value="UniProtKB-KW"/>
</dbReference>